<dbReference type="Pfam" id="PF17921">
    <property type="entry name" value="Integrase_H2C2"/>
    <property type="match status" value="1"/>
</dbReference>
<dbReference type="EMBL" id="QJKJ01002355">
    <property type="protein sequence ID" value="RDY03219.1"/>
    <property type="molecule type" value="Genomic_DNA"/>
</dbReference>
<feature type="non-terminal residue" evidence="2">
    <location>
        <position position="1"/>
    </location>
</feature>
<evidence type="ECO:0000313" key="2">
    <source>
        <dbReference type="EMBL" id="RDY03219.1"/>
    </source>
</evidence>
<dbReference type="PANTHER" id="PTHR35046:SF9">
    <property type="entry name" value="RNA-DIRECTED DNA POLYMERASE"/>
    <property type="match status" value="1"/>
</dbReference>
<proteinExistence type="predicted"/>
<accession>A0A371HKB7</accession>
<keyword evidence="3" id="KW-1185">Reference proteome</keyword>
<dbReference type="Gene3D" id="1.10.340.70">
    <property type="match status" value="1"/>
</dbReference>
<dbReference type="Proteomes" id="UP000257109">
    <property type="component" value="Unassembled WGS sequence"/>
</dbReference>
<dbReference type="OrthoDB" id="1938712at2759"/>
<evidence type="ECO:0000259" key="1">
    <source>
        <dbReference type="Pfam" id="PF17921"/>
    </source>
</evidence>
<evidence type="ECO:0000313" key="3">
    <source>
        <dbReference type="Proteomes" id="UP000257109"/>
    </source>
</evidence>
<comment type="caution">
    <text evidence="2">The sequence shown here is derived from an EMBL/GenBank/DDBJ whole genome shotgun (WGS) entry which is preliminary data.</text>
</comment>
<feature type="domain" description="Integrase zinc-binding" evidence="1">
    <location>
        <begin position="29"/>
        <end position="71"/>
    </location>
</feature>
<reference evidence="2" key="1">
    <citation type="submission" date="2018-05" db="EMBL/GenBank/DDBJ databases">
        <title>Draft genome of Mucuna pruriens seed.</title>
        <authorList>
            <person name="Nnadi N.E."/>
            <person name="Vos R."/>
            <person name="Hasami M.H."/>
            <person name="Devisetty U.K."/>
            <person name="Aguiy J.C."/>
        </authorList>
    </citation>
    <scope>NUCLEOTIDE SEQUENCE [LARGE SCALE GENOMIC DNA]</scope>
    <source>
        <strain evidence="2">JCA_2017</strain>
    </source>
</reference>
<protein>
    <recommendedName>
        <fullName evidence="1">Integrase zinc-binding domain-containing protein</fullName>
    </recommendedName>
</protein>
<name>A0A371HKB7_MUCPR</name>
<sequence length="154" mass="17986">MCVNSTIGDFFRHDSFLYKGKRLYVSISSIRQLLVKEAHEGGLMGHFEELKTYKILNEHFFWPHMRKDIHNIFSPHGLYTPLPFPITPWIDISMDFVFGLPREVIRLHGLLRTIVLDRAPSSLDICRGPYGVGLAQSYFFPLLVIHKQMDKPKW</sequence>
<dbReference type="InterPro" id="IPR041588">
    <property type="entry name" value="Integrase_H2C2"/>
</dbReference>
<dbReference type="STRING" id="157652.A0A371HKB7"/>
<dbReference type="AlphaFoldDB" id="A0A371HKB7"/>
<organism evidence="2 3">
    <name type="scientific">Mucuna pruriens</name>
    <name type="common">Velvet bean</name>
    <name type="synonym">Dolichos pruriens</name>
    <dbReference type="NCBI Taxonomy" id="157652"/>
    <lineage>
        <taxon>Eukaryota</taxon>
        <taxon>Viridiplantae</taxon>
        <taxon>Streptophyta</taxon>
        <taxon>Embryophyta</taxon>
        <taxon>Tracheophyta</taxon>
        <taxon>Spermatophyta</taxon>
        <taxon>Magnoliopsida</taxon>
        <taxon>eudicotyledons</taxon>
        <taxon>Gunneridae</taxon>
        <taxon>Pentapetalae</taxon>
        <taxon>rosids</taxon>
        <taxon>fabids</taxon>
        <taxon>Fabales</taxon>
        <taxon>Fabaceae</taxon>
        <taxon>Papilionoideae</taxon>
        <taxon>50 kb inversion clade</taxon>
        <taxon>NPAAA clade</taxon>
        <taxon>indigoferoid/millettioid clade</taxon>
        <taxon>Phaseoleae</taxon>
        <taxon>Mucuna</taxon>
    </lineage>
</organism>
<gene>
    <name evidence="2" type="ORF">CR513_13226</name>
</gene>
<dbReference type="PANTHER" id="PTHR35046">
    <property type="entry name" value="ZINC KNUCKLE (CCHC-TYPE) FAMILY PROTEIN"/>
    <property type="match status" value="1"/>
</dbReference>